<protein>
    <submittedName>
        <fullName evidence="3">Short-chain dehydrogenase/reductase-like protein</fullName>
    </submittedName>
</protein>
<dbReference type="PRINTS" id="PR00081">
    <property type="entry name" value="GDHRDH"/>
</dbReference>
<dbReference type="PANTHER" id="PTHR42760">
    <property type="entry name" value="SHORT-CHAIN DEHYDROGENASES/REDUCTASES FAMILY MEMBER"/>
    <property type="match status" value="1"/>
</dbReference>
<dbReference type="Pfam" id="PF00106">
    <property type="entry name" value="adh_short"/>
    <property type="match status" value="1"/>
</dbReference>
<keyword evidence="2" id="KW-0560">Oxidoreductase</keyword>
<organism evidence="3 4">
    <name type="scientific">Melanomma pulvis-pyrius CBS 109.77</name>
    <dbReference type="NCBI Taxonomy" id="1314802"/>
    <lineage>
        <taxon>Eukaryota</taxon>
        <taxon>Fungi</taxon>
        <taxon>Dikarya</taxon>
        <taxon>Ascomycota</taxon>
        <taxon>Pezizomycotina</taxon>
        <taxon>Dothideomycetes</taxon>
        <taxon>Pleosporomycetidae</taxon>
        <taxon>Pleosporales</taxon>
        <taxon>Melanommataceae</taxon>
        <taxon>Melanomma</taxon>
    </lineage>
</organism>
<dbReference type="InterPro" id="IPR002347">
    <property type="entry name" value="SDR_fam"/>
</dbReference>
<evidence type="ECO:0000313" key="3">
    <source>
        <dbReference type="EMBL" id="KAF2792980.1"/>
    </source>
</evidence>
<reference evidence="3" key="1">
    <citation type="journal article" date="2020" name="Stud. Mycol.">
        <title>101 Dothideomycetes genomes: a test case for predicting lifestyles and emergence of pathogens.</title>
        <authorList>
            <person name="Haridas S."/>
            <person name="Albert R."/>
            <person name="Binder M."/>
            <person name="Bloem J."/>
            <person name="Labutti K."/>
            <person name="Salamov A."/>
            <person name="Andreopoulos B."/>
            <person name="Baker S."/>
            <person name="Barry K."/>
            <person name="Bills G."/>
            <person name="Bluhm B."/>
            <person name="Cannon C."/>
            <person name="Castanera R."/>
            <person name="Culley D."/>
            <person name="Daum C."/>
            <person name="Ezra D."/>
            <person name="Gonzalez J."/>
            <person name="Henrissat B."/>
            <person name="Kuo A."/>
            <person name="Liang C."/>
            <person name="Lipzen A."/>
            <person name="Lutzoni F."/>
            <person name="Magnuson J."/>
            <person name="Mondo S."/>
            <person name="Nolan M."/>
            <person name="Ohm R."/>
            <person name="Pangilinan J."/>
            <person name="Park H.-J."/>
            <person name="Ramirez L."/>
            <person name="Alfaro M."/>
            <person name="Sun H."/>
            <person name="Tritt A."/>
            <person name="Yoshinaga Y."/>
            <person name="Zwiers L.-H."/>
            <person name="Turgeon B."/>
            <person name="Goodwin S."/>
            <person name="Spatafora J."/>
            <person name="Crous P."/>
            <person name="Grigoriev I."/>
        </authorList>
    </citation>
    <scope>NUCLEOTIDE SEQUENCE</scope>
    <source>
        <strain evidence="3">CBS 109.77</strain>
    </source>
</reference>
<name>A0A6A6X8X9_9PLEO</name>
<evidence type="ECO:0000256" key="1">
    <source>
        <dbReference type="ARBA" id="ARBA00006484"/>
    </source>
</evidence>
<comment type="similarity">
    <text evidence="1">Belongs to the short-chain dehydrogenases/reductases (SDR) family.</text>
</comment>
<dbReference type="CDD" id="cd05233">
    <property type="entry name" value="SDR_c"/>
    <property type="match status" value="1"/>
</dbReference>
<evidence type="ECO:0000256" key="2">
    <source>
        <dbReference type="ARBA" id="ARBA00023002"/>
    </source>
</evidence>
<dbReference type="Proteomes" id="UP000799757">
    <property type="component" value="Unassembled WGS sequence"/>
</dbReference>
<sequence length="304" mass="33131">MADLSKLPKDYYVTSMQFTKHAQQDAYPAIDPSLPEHSLAGKVVVITGASRGIGALAMVPAFVKASVKGVVLLASNAEKLAATEESIKTANPNIETLTYALDISDTKAVEAAFEKVKEKFGHADFLINAAGAMTGDGPKLHETDPDEWWRNFEINGKGNYLLIRSFLRLLPSPETPAAIVNVSSWQAFFVVPSLGAYFMSKFVLDNLATYVAAEYPNVTAVSMHPGLVPTDMLREPFRSLFNQDSPELVGGTAVWLCQEKAKFLSGRFIAANWNVEDLLSRKEEIVKDDLLKLTLKGEFGAAAT</sequence>
<gene>
    <name evidence="3" type="ORF">K505DRAFT_277817</name>
</gene>
<accession>A0A6A6X8X9</accession>
<dbReference type="EMBL" id="MU001947">
    <property type="protein sequence ID" value="KAF2792980.1"/>
    <property type="molecule type" value="Genomic_DNA"/>
</dbReference>
<keyword evidence="4" id="KW-1185">Reference proteome</keyword>
<dbReference type="GO" id="GO:0016616">
    <property type="term" value="F:oxidoreductase activity, acting on the CH-OH group of donors, NAD or NADP as acceptor"/>
    <property type="evidence" value="ECO:0007669"/>
    <property type="project" value="TreeGrafter"/>
</dbReference>
<dbReference type="OrthoDB" id="1933717at2759"/>
<dbReference type="InterPro" id="IPR036291">
    <property type="entry name" value="NAD(P)-bd_dom_sf"/>
</dbReference>
<proteinExistence type="inferred from homology"/>
<dbReference type="SUPFAM" id="SSF51735">
    <property type="entry name" value="NAD(P)-binding Rossmann-fold domains"/>
    <property type="match status" value="1"/>
</dbReference>
<dbReference type="PANTHER" id="PTHR42760:SF37">
    <property type="entry name" value="CLAVALDEHYDE DEHYDROGENASE"/>
    <property type="match status" value="1"/>
</dbReference>
<dbReference type="Gene3D" id="3.40.50.720">
    <property type="entry name" value="NAD(P)-binding Rossmann-like Domain"/>
    <property type="match status" value="1"/>
</dbReference>
<dbReference type="AlphaFoldDB" id="A0A6A6X8X9"/>
<evidence type="ECO:0000313" key="4">
    <source>
        <dbReference type="Proteomes" id="UP000799757"/>
    </source>
</evidence>